<feature type="transmembrane region" description="Helical" evidence="1">
    <location>
        <begin position="69"/>
        <end position="86"/>
    </location>
</feature>
<proteinExistence type="predicted"/>
<reference evidence="2" key="1">
    <citation type="submission" date="2018-05" db="EMBL/GenBank/DDBJ databases">
        <authorList>
            <person name="Lanie J.A."/>
            <person name="Ng W.-L."/>
            <person name="Kazmierczak K.M."/>
            <person name="Andrzejewski T.M."/>
            <person name="Davidsen T.M."/>
            <person name="Wayne K.J."/>
            <person name="Tettelin H."/>
            <person name="Glass J.I."/>
            <person name="Rusch D."/>
            <person name="Podicherti R."/>
            <person name="Tsui H.-C.T."/>
            <person name="Winkler M.E."/>
        </authorList>
    </citation>
    <scope>NUCLEOTIDE SEQUENCE</scope>
</reference>
<evidence type="ECO:0000256" key="1">
    <source>
        <dbReference type="SAM" id="Phobius"/>
    </source>
</evidence>
<accession>A0A381NUS4</accession>
<evidence type="ECO:0000313" key="2">
    <source>
        <dbReference type="EMBL" id="SUZ58300.1"/>
    </source>
</evidence>
<keyword evidence="1" id="KW-1133">Transmembrane helix</keyword>
<dbReference type="EMBL" id="UINC01000610">
    <property type="protein sequence ID" value="SUZ58300.1"/>
    <property type="molecule type" value="Genomic_DNA"/>
</dbReference>
<keyword evidence="1" id="KW-0812">Transmembrane</keyword>
<keyword evidence="1" id="KW-0472">Membrane</keyword>
<feature type="transmembrane region" description="Helical" evidence="1">
    <location>
        <begin position="37"/>
        <end position="57"/>
    </location>
</feature>
<dbReference type="AlphaFoldDB" id="A0A381NUS4"/>
<name>A0A381NUS4_9ZZZZ</name>
<feature type="transmembrane region" description="Helical" evidence="1">
    <location>
        <begin position="12"/>
        <end position="31"/>
    </location>
</feature>
<sequence>MEQDKKTALIHYIEESVIAIIGIAIFLGLLWYSDFNISVRVLSLWIFLFNGILFTFWLWKSNTKNWEKAVVGLYFILVEIIILLGGK</sequence>
<organism evidence="2">
    <name type="scientific">marine metagenome</name>
    <dbReference type="NCBI Taxonomy" id="408172"/>
    <lineage>
        <taxon>unclassified sequences</taxon>
        <taxon>metagenomes</taxon>
        <taxon>ecological metagenomes</taxon>
    </lineage>
</organism>
<protein>
    <submittedName>
        <fullName evidence="2">Uncharacterized protein</fullName>
    </submittedName>
</protein>
<gene>
    <name evidence="2" type="ORF">METZ01_LOCUS11154</name>
</gene>